<name>A0A9X4KIY6_9BACL</name>
<sequence length="112" mass="12452">MATVHIVDATTIRIEATLEDAVFMIREAAAGLDEYASEIVTLFEKIPAFGFTFFCFYAYDSARLFEKMLGIDPKEYLSFSMDAPDAFFYALYGGMAALYGQAKRQTAPLAAE</sequence>
<keyword evidence="2" id="KW-1185">Reference proteome</keyword>
<reference evidence="1 2" key="1">
    <citation type="submission" date="2022-10" db="EMBL/GenBank/DDBJ databases">
        <title>Comparative genomic analysis of Cohnella hashimotonis sp. nov., isolated from the International Space Station.</title>
        <authorList>
            <person name="Simpson A."/>
            <person name="Venkateswaran K."/>
        </authorList>
    </citation>
    <scope>NUCLEOTIDE SEQUENCE [LARGE SCALE GENOMIC DNA]</scope>
    <source>
        <strain evidence="1 2">DSM 18997</strain>
    </source>
</reference>
<accession>A0A9X4KIY6</accession>
<gene>
    <name evidence="1" type="ORF">OMP38_18695</name>
</gene>
<dbReference type="AlphaFoldDB" id="A0A9X4KIY6"/>
<proteinExistence type="predicted"/>
<dbReference type="EMBL" id="JAPDHZ010000003">
    <property type="protein sequence ID" value="MDG0792676.1"/>
    <property type="molecule type" value="Genomic_DNA"/>
</dbReference>
<evidence type="ECO:0000313" key="1">
    <source>
        <dbReference type="EMBL" id="MDG0792676.1"/>
    </source>
</evidence>
<dbReference type="RefSeq" id="WP_277566451.1">
    <property type="nucleotide sequence ID" value="NZ_JAPDHZ010000003.1"/>
</dbReference>
<protein>
    <submittedName>
        <fullName evidence="1">Uncharacterized protein</fullName>
    </submittedName>
</protein>
<organism evidence="1 2">
    <name type="scientific">Cohnella ginsengisoli</name>
    <dbReference type="NCBI Taxonomy" id="425004"/>
    <lineage>
        <taxon>Bacteria</taxon>
        <taxon>Bacillati</taxon>
        <taxon>Bacillota</taxon>
        <taxon>Bacilli</taxon>
        <taxon>Bacillales</taxon>
        <taxon>Paenibacillaceae</taxon>
        <taxon>Cohnella</taxon>
    </lineage>
</organism>
<dbReference type="Proteomes" id="UP001153387">
    <property type="component" value="Unassembled WGS sequence"/>
</dbReference>
<comment type="caution">
    <text evidence="1">The sequence shown here is derived from an EMBL/GenBank/DDBJ whole genome shotgun (WGS) entry which is preliminary data.</text>
</comment>
<evidence type="ECO:0000313" key="2">
    <source>
        <dbReference type="Proteomes" id="UP001153387"/>
    </source>
</evidence>